<accession>A0ABR1FK91</accession>
<feature type="compositionally biased region" description="Low complexity" evidence="4">
    <location>
        <begin position="317"/>
        <end position="351"/>
    </location>
</feature>
<dbReference type="SUPFAM" id="SSF51905">
    <property type="entry name" value="FAD/NAD(P)-binding domain"/>
    <property type="match status" value="2"/>
</dbReference>
<organism evidence="6 7">
    <name type="scientific">Aureococcus anophagefferens</name>
    <name type="common">Harmful bloom alga</name>
    <dbReference type="NCBI Taxonomy" id="44056"/>
    <lineage>
        <taxon>Eukaryota</taxon>
        <taxon>Sar</taxon>
        <taxon>Stramenopiles</taxon>
        <taxon>Ochrophyta</taxon>
        <taxon>Pelagophyceae</taxon>
        <taxon>Pelagomonadales</taxon>
        <taxon>Pelagomonadaceae</taxon>
        <taxon>Aureococcus</taxon>
    </lineage>
</organism>
<gene>
    <name evidence="6" type="ORF">SO694_00032173</name>
</gene>
<keyword evidence="5" id="KW-0472">Membrane</keyword>
<evidence type="ECO:0000313" key="6">
    <source>
        <dbReference type="EMBL" id="KAK7232412.1"/>
    </source>
</evidence>
<dbReference type="PANTHER" id="PTHR23023">
    <property type="entry name" value="DIMETHYLANILINE MONOOXYGENASE"/>
    <property type="match status" value="1"/>
</dbReference>
<keyword evidence="6" id="KW-0503">Monooxygenase</keyword>
<feature type="compositionally biased region" description="Low complexity" evidence="4">
    <location>
        <begin position="647"/>
        <end position="659"/>
    </location>
</feature>
<feature type="region of interest" description="Disordered" evidence="4">
    <location>
        <begin position="293"/>
        <end position="359"/>
    </location>
</feature>
<reference evidence="6 7" key="1">
    <citation type="submission" date="2024-03" db="EMBL/GenBank/DDBJ databases">
        <title>Aureococcus anophagefferens CCMP1851 and Kratosvirus quantuckense: Draft genome of a second virus-susceptible host strain in the model system.</title>
        <authorList>
            <person name="Chase E."/>
            <person name="Truchon A.R."/>
            <person name="Schepens W."/>
            <person name="Wilhelm S.W."/>
        </authorList>
    </citation>
    <scope>NUCLEOTIDE SEQUENCE [LARGE SCALE GENOMIC DNA]</scope>
    <source>
        <strain evidence="6 7">CCMP1851</strain>
    </source>
</reference>
<dbReference type="Proteomes" id="UP001363151">
    <property type="component" value="Unassembled WGS sequence"/>
</dbReference>
<feature type="region of interest" description="Disordered" evidence="4">
    <location>
        <begin position="807"/>
        <end position="826"/>
    </location>
</feature>
<protein>
    <submittedName>
        <fullName evidence="6">N,N-dimethylaniline monooxygenase</fullName>
    </submittedName>
</protein>
<dbReference type="InterPro" id="IPR050346">
    <property type="entry name" value="FMO-like"/>
</dbReference>
<keyword evidence="3" id="KW-0560">Oxidoreductase</keyword>
<evidence type="ECO:0000256" key="5">
    <source>
        <dbReference type="SAM" id="Phobius"/>
    </source>
</evidence>
<keyword evidence="5" id="KW-1133">Transmembrane helix</keyword>
<dbReference type="Gene3D" id="3.50.50.60">
    <property type="entry name" value="FAD/NAD(P)-binding domain"/>
    <property type="match status" value="1"/>
</dbReference>
<evidence type="ECO:0000256" key="3">
    <source>
        <dbReference type="ARBA" id="ARBA00023002"/>
    </source>
</evidence>
<keyword evidence="5" id="KW-0812">Transmembrane</keyword>
<evidence type="ECO:0000256" key="1">
    <source>
        <dbReference type="ARBA" id="ARBA00022630"/>
    </source>
</evidence>
<feature type="compositionally biased region" description="Polar residues" evidence="4">
    <location>
        <begin position="817"/>
        <end position="826"/>
    </location>
</feature>
<sequence>MAAVSSADLLYDPQVWVYFAILGWSLRGQVQRATRRGLAAACALVGITWFYIFRFTLAYKNGGGANLFDDAYADVLRGPHARSSCQLLTWVAVAFRARASRGVLWTGMLGAMSAAYSLSPPDLAPPPRVATLDAACALAKPRLRRRCRGSSTRRAAFGAVLKALHALLVLPRYAPALPGSVDATVFYGAVAALAGARARQGAPPATAGRRVFADATRARMVSSKYVTAFSDFRLGRGAESHLALDAYVAYLERYADRFGLARKIEFGTTVRAVARAGGRYAVETEAGGVARTRSFDRVAAPGSTRTEDAGAARPPQAATSSTAGTTRPRAASRGGASSSSARARRPSTSPTAPRPRARAVTMSTLARLRVSVPASFGEGVAPLDCIIANAGTHCWESAWARRVGLHWWITTKFQRLGMLVLGGSSKGWNQWRRASSVAVGVDLLDKYEPVKFESDGVAFRSLDGGPDRVVGADVVVFATGYRQKFPFLFGRRAGDDRCPAATSSPAGAAKDRFLRSSASAQDLVKSKEPVQLDDISHGQESLDLVKSKEPVQLDDISHGQESLVALSGDSSSSDVEAAASLKGRFLRSSASAQDLVKSKEPVQLDDISHGQESLVALSGDSPDLVKSKEPVQLDDISHGQESLAANSGDSPSSDAEAAASLKGRFLRSSASAQDLLAAKEPAQLDDISHGQESLVALSGDSPSSDAEAAASLKGRFLRSSASAQDLLAAKEPAQLDKVAHAQESLFAASVAGGDSSSSEVEATASLAPEADVRRLSVSKEPAQFDDGLFGKTRLPLAARNGVVRDWATGAEVRTPCPDTSGSRKVS</sequence>
<dbReference type="GO" id="GO:0004497">
    <property type="term" value="F:monooxygenase activity"/>
    <property type="evidence" value="ECO:0007669"/>
    <property type="project" value="UniProtKB-KW"/>
</dbReference>
<evidence type="ECO:0000313" key="7">
    <source>
        <dbReference type="Proteomes" id="UP001363151"/>
    </source>
</evidence>
<dbReference type="EMBL" id="JBBJCI010000368">
    <property type="protein sequence ID" value="KAK7232412.1"/>
    <property type="molecule type" value="Genomic_DNA"/>
</dbReference>
<name>A0ABR1FK91_AURAN</name>
<keyword evidence="2" id="KW-0274">FAD</keyword>
<feature type="transmembrane region" description="Helical" evidence="5">
    <location>
        <begin position="37"/>
        <end position="57"/>
    </location>
</feature>
<evidence type="ECO:0000256" key="2">
    <source>
        <dbReference type="ARBA" id="ARBA00022827"/>
    </source>
</evidence>
<keyword evidence="1" id="KW-0285">Flavoprotein</keyword>
<evidence type="ECO:0000256" key="4">
    <source>
        <dbReference type="SAM" id="MobiDB-lite"/>
    </source>
</evidence>
<dbReference type="InterPro" id="IPR036188">
    <property type="entry name" value="FAD/NAD-bd_sf"/>
</dbReference>
<feature type="region of interest" description="Disordered" evidence="4">
    <location>
        <begin position="639"/>
        <end position="659"/>
    </location>
</feature>
<comment type="caution">
    <text evidence="6">The sequence shown here is derived from an EMBL/GenBank/DDBJ whole genome shotgun (WGS) entry which is preliminary data.</text>
</comment>
<proteinExistence type="predicted"/>
<keyword evidence="7" id="KW-1185">Reference proteome</keyword>